<dbReference type="InterPro" id="IPR027256">
    <property type="entry name" value="P-typ_ATPase_IB"/>
</dbReference>
<keyword evidence="6" id="KW-0677">Repeat</keyword>
<evidence type="ECO:0000256" key="11">
    <source>
        <dbReference type="ARBA" id="ARBA00022967"/>
    </source>
</evidence>
<dbReference type="PRINTS" id="PR00942">
    <property type="entry name" value="CUATPASEI"/>
</dbReference>
<organism evidence="18 19">
    <name type="scientific">Sporothrix epigloea</name>
    <dbReference type="NCBI Taxonomy" id="1892477"/>
    <lineage>
        <taxon>Eukaryota</taxon>
        <taxon>Fungi</taxon>
        <taxon>Dikarya</taxon>
        <taxon>Ascomycota</taxon>
        <taxon>Pezizomycotina</taxon>
        <taxon>Sordariomycetes</taxon>
        <taxon>Sordariomycetidae</taxon>
        <taxon>Ophiostomatales</taxon>
        <taxon>Ophiostomataceae</taxon>
        <taxon>Sporothrix</taxon>
    </lineage>
</organism>
<dbReference type="Pfam" id="PF00702">
    <property type="entry name" value="Hydrolase"/>
    <property type="match status" value="1"/>
</dbReference>
<dbReference type="InterPro" id="IPR023299">
    <property type="entry name" value="ATPase_P-typ_cyto_dom_N"/>
</dbReference>
<feature type="transmembrane region" description="Helical" evidence="15">
    <location>
        <begin position="651"/>
        <end position="673"/>
    </location>
</feature>
<feature type="transmembrane region" description="Helical" evidence="15">
    <location>
        <begin position="440"/>
        <end position="465"/>
    </location>
</feature>
<evidence type="ECO:0000256" key="15">
    <source>
        <dbReference type="RuleBase" id="RU362081"/>
    </source>
</evidence>
<feature type="domain" description="HMA" evidence="17">
    <location>
        <begin position="191"/>
        <end position="257"/>
    </location>
</feature>
<dbReference type="Pfam" id="PF00122">
    <property type="entry name" value="E1-E2_ATPase"/>
    <property type="match status" value="1"/>
</dbReference>
<dbReference type="InterPro" id="IPR059000">
    <property type="entry name" value="ATPase_P-type_domA"/>
</dbReference>
<dbReference type="PRINTS" id="PR00119">
    <property type="entry name" value="CATATPASE"/>
</dbReference>
<evidence type="ECO:0000256" key="4">
    <source>
        <dbReference type="ARBA" id="ARBA00022692"/>
    </source>
</evidence>
<dbReference type="Proteomes" id="UP001642502">
    <property type="component" value="Unassembled WGS sequence"/>
</dbReference>
<dbReference type="Gene3D" id="3.40.50.1000">
    <property type="entry name" value="HAD superfamily/HAD-like"/>
    <property type="match status" value="1"/>
</dbReference>
<dbReference type="InterPro" id="IPR023214">
    <property type="entry name" value="HAD_sf"/>
</dbReference>
<evidence type="ECO:0000256" key="10">
    <source>
        <dbReference type="ARBA" id="ARBA00022842"/>
    </source>
</evidence>
<feature type="domain" description="HMA" evidence="17">
    <location>
        <begin position="1"/>
        <end position="58"/>
    </location>
</feature>
<dbReference type="Gene3D" id="3.40.1110.10">
    <property type="entry name" value="Calcium-transporting ATPase, cytoplasmic domain N"/>
    <property type="match status" value="2"/>
</dbReference>
<dbReference type="Pfam" id="PF00403">
    <property type="entry name" value="HMA"/>
    <property type="match status" value="4"/>
</dbReference>
<dbReference type="InterPro" id="IPR023298">
    <property type="entry name" value="ATPase_P-typ_TM_dom_sf"/>
</dbReference>
<dbReference type="Gene3D" id="2.70.150.10">
    <property type="entry name" value="Calcium-transporting ATPase, cytoplasmic transduction domain A"/>
    <property type="match status" value="1"/>
</dbReference>
<accession>A0ABP0DLE7</accession>
<dbReference type="SFLD" id="SFLDF00027">
    <property type="entry name" value="p-type_atpase"/>
    <property type="match status" value="1"/>
</dbReference>
<comment type="caution">
    <text evidence="18">The sequence shown here is derived from an EMBL/GenBank/DDBJ whole genome shotgun (WGS) entry which is preliminary data.</text>
</comment>
<evidence type="ECO:0000259" key="17">
    <source>
        <dbReference type="PROSITE" id="PS50846"/>
    </source>
</evidence>
<evidence type="ECO:0000256" key="7">
    <source>
        <dbReference type="ARBA" id="ARBA00022741"/>
    </source>
</evidence>
<dbReference type="InterPro" id="IPR006122">
    <property type="entry name" value="HMA_Cu_ion-bd"/>
</dbReference>
<evidence type="ECO:0000256" key="2">
    <source>
        <dbReference type="ARBA" id="ARBA00006024"/>
    </source>
</evidence>
<dbReference type="InterPro" id="IPR036163">
    <property type="entry name" value="HMA_dom_sf"/>
</dbReference>
<name>A0ABP0DLE7_9PEZI</name>
<evidence type="ECO:0000256" key="8">
    <source>
        <dbReference type="ARBA" id="ARBA00022796"/>
    </source>
</evidence>
<dbReference type="InterPro" id="IPR008250">
    <property type="entry name" value="ATPase_P-typ_transduc_dom_A_sf"/>
</dbReference>
<keyword evidence="10" id="KW-0460">Magnesium</keyword>
<dbReference type="SUPFAM" id="SSF81665">
    <property type="entry name" value="Calcium ATPase, transmembrane domain M"/>
    <property type="match status" value="1"/>
</dbReference>
<comment type="subcellular location">
    <subcellularLocation>
        <location evidence="1">Endomembrane system</location>
        <topology evidence="1">Multi-pass membrane protein</topology>
    </subcellularLocation>
    <subcellularLocation>
        <location evidence="15">Membrane</location>
    </subcellularLocation>
</comment>
<keyword evidence="8" id="KW-0186">Copper</keyword>
<feature type="transmembrane region" description="Helical" evidence="15">
    <location>
        <begin position="693"/>
        <end position="714"/>
    </location>
</feature>
<dbReference type="InterPro" id="IPR006121">
    <property type="entry name" value="HMA_dom"/>
</dbReference>
<feature type="region of interest" description="Disordered" evidence="16">
    <location>
        <begin position="162"/>
        <end position="188"/>
    </location>
</feature>
<comment type="similarity">
    <text evidence="2 15">Belongs to the cation transport ATPase (P-type) (TC 3.A.3) family. Type IB subfamily.</text>
</comment>
<dbReference type="PROSITE" id="PS00154">
    <property type="entry name" value="ATPASE_E1_E2"/>
    <property type="match status" value="1"/>
</dbReference>
<feature type="transmembrane region" description="Helical" evidence="15">
    <location>
        <begin position="471"/>
        <end position="489"/>
    </location>
</feature>
<dbReference type="NCBIfam" id="TIGR00003">
    <property type="entry name" value="copper ion binding protein"/>
    <property type="match status" value="1"/>
</dbReference>
<evidence type="ECO:0000256" key="13">
    <source>
        <dbReference type="ARBA" id="ARBA00023065"/>
    </source>
</evidence>
<keyword evidence="12 15" id="KW-1133">Transmembrane helix</keyword>
<proteinExistence type="inferred from homology"/>
<evidence type="ECO:0000256" key="6">
    <source>
        <dbReference type="ARBA" id="ARBA00022737"/>
    </source>
</evidence>
<sequence>MTCGACTSAVESGFQGVDGVGSVSVSLVMDRAVVMHDPTRITADKVRQIIEDRGFDAEVIATDLPSPAIKDSGEEFLSDDDADTAVGTDDAGLTTLITTVAVEGMTCGACTAAIEGGFKNVAGVKSFSISLISERAVIEHNPEILSAEKIVQLIEERGFDATLVETSQPKPQRPQRGKSRSGASRRESSLMSTTVAIQGMTCGACTAAVEGLFKSQPGVLRFNISLLAERAVITHDLKLLPTDKIVQMIEDGGFDATIVSSTPDGADNSHGYISSQFKVFGNTSAAHAMELENTLTELPGVQSARLDMRALRLTVSHRPAITGLRHIVETVEAAGYNALVADNTDKGAQLESLAKTREINEWRRALKLSLSFAIPVFFIGMILPMCAAPIDFGSIEILPGLYLGDIICVFLTVPVQFGIGKRFYLSAWKSIKHGSPTMDVLVSLGTTCAFAFSIVAMLMSVVFAPHDRPKTIFDTSVMLISFISLGRYLENRAKGQTSQALSRLMSLAPSMATIYADPIAAEKAAERWDKFSDPDEPSTAGEGSAIEERCIPTELLQVGDVVILRPGDKVPADGVLVRGETYIDESMVTGEAMPVQKRKGGFLIGGTVNGHGRVDFRVTRAGRDTQLSQIVKLVQDAQTTRAPVQRLADKLAGYFVPAILILGLLTFVTWMILSRMLPNPPRIFLEESGGKTFVCVKLCISVIVFACPCALGLATPTAVMVGTGVGAQHGILVKGGAALETSTKVTHVILDKTGTITYGKMSVDSATLASVWQDSEWRRRLWWTIVGLSEISSEHPIGRAILGAARAELGLDHEGAIDGSIGDFQVSVGRGISATVEPATSAERTRYSILVGNVKFLNENKVTVPESAIAASEQVGSSATAASRPAKSPKSPSFKSSFAKIAGRTNIFIAIDGQFAGHLCLADTIKESAAATISVLKRMGIKTAIVTGDQRSTAVAVAKAVGISPKNVYAGMSPDQKQAIIKQLQAAGEIVAMVGDGINDSPALATANIGIAMSSGTDVAMEAADVVLMRPDNLMDIAASFDLARSIFGRIKLNLAWACLYNVIGLPFAMGMFLPFGLHLHPLAAGAAMAASSVSVVVSSLLLKFWERPAYMDEALYDEAGVLKKDEGWRELLADLAKSTRSGLKTAYDAATGRLWTETESDGYVALANLDAVDV</sequence>
<evidence type="ECO:0000256" key="3">
    <source>
        <dbReference type="ARBA" id="ARBA00022448"/>
    </source>
</evidence>
<keyword evidence="5 15" id="KW-0479">Metal-binding</keyword>
<keyword evidence="4 15" id="KW-0812">Transmembrane</keyword>
<dbReference type="InterPro" id="IPR044492">
    <property type="entry name" value="P_typ_ATPase_HD_dom"/>
</dbReference>
<evidence type="ECO:0000256" key="16">
    <source>
        <dbReference type="SAM" id="MobiDB-lite"/>
    </source>
</evidence>
<keyword evidence="3" id="KW-0813">Transport</keyword>
<feature type="domain" description="HMA" evidence="17">
    <location>
        <begin position="96"/>
        <end position="162"/>
    </location>
</feature>
<evidence type="ECO:0000256" key="14">
    <source>
        <dbReference type="ARBA" id="ARBA00023136"/>
    </source>
</evidence>
<dbReference type="CDD" id="cd00371">
    <property type="entry name" value="HMA"/>
    <property type="match status" value="4"/>
</dbReference>
<feature type="transmembrane region" description="Helical" evidence="15">
    <location>
        <begin position="397"/>
        <end position="419"/>
    </location>
</feature>
<feature type="transmembrane region" description="Helical" evidence="15">
    <location>
        <begin position="365"/>
        <end position="385"/>
    </location>
</feature>
<keyword evidence="19" id="KW-1185">Reference proteome</keyword>
<feature type="transmembrane region" description="Helical" evidence="15">
    <location>
        <begin position="1055"/>
        <end position="1077"/>
    </location>
</feature>
<gene>
    <name evidence="18" type="primary">CCC2</name>
    <name evidence="18" type="ORF">SEPCBS119000_003395</name>
</gene>
<feature type="domain" description="HMA" evidence="17">
    <location>
        <begin position="273"/>
        <end position="339"/>
    </location>
</feature>
<evidence type="ECO:0000256" key="9">
    <source>
        <dbReference type="ARBA" id="ARBA00022840"/>
    </source>
</evidence>
<dbReference type="PANTHER" id="PTHR43520:SF8">
    <property type="entry name" value="P-TYPE CU(+) TRANSPORTER"/>
    <property type="match status" value="1"/>
</dbReference>
<dbReference type="SUPFAM" id="SSF55008">
    <property type="entry name" value="HMA, heavy metal-associated domain"/>
    <property type="match status" value="4"/>
</dbReference>
<dbReference type="InterPro" id="IPR001757">
    <property type="entry name" value="P_typ_ATPase"/>
</dbReference>
<dbReference type="NCBIfam" id="TIGR01494">
    <property type="entry name" value="ATPase_P-type"/>
    <property type="match status" value="2"/>
</dbReference>
<keyword evidence="14 15" id="KW-0472">Membrane</keyword>
<dbReference type="SUPFAM" id="SSF81653">
    <property type="entry name" value="Calcium ATPase, transduction domain A"/>
    <property type="match status" value="1"/>
</dbReference>
<dbReference type="PROSITE" id="PS01229">
    <property type="entry name" value="COF_2"/>
    <property type="match status" value="1"/>
</dbReference>
<keyword evidence="8" id="KW-0187">Copper transport</keyword>
<evidence type="ECO:0000313" key="19">
    <source>
        <dbReference type="Proteomes" id="UP001642502"/>
    </source>
</evidence>
<dbReference type="CDD" id="cd02094">
    <property type="entry name" value="P-type_ATPase_Cu-like"/>
    <property type="match status" value="1"/>
</dbReference>
<dbReference type="InterPro" id="IPR036412">
    <property type="entry name" value="HAD-like_sf"/>
</dbReference>
<dbReference type="NCBIfam" id="TIGR01525">
    <property type="entry name" value="ATPase-IB_hvy"/>
    <property type="match status" value="1"/>
</dbReference>
<dbReference type="PANTHER" id="PTHR43520">
    <property type="entry name" value="ATP7, ISOFORM B"/>
    <property type="match status" value="1"/>
</dbReference>
<keyword evidence="11" id="KW-1278">Translocase</keyword>
<evidence type="ECO:0000256" key="1">
    <source>
        <dbReference type="ARBA" id="ARBA00004127"/>
    </source>
</evidence>
<dbReference type="EMBL" id="CAWUON010000044">
    <property type="protein sequence ID" value="CAK7269100.1"/>
    <property type="molecule type" value="Genomic_DNA"/>
</dbReference>
<keyword evidence="7 15" id="KW-0547">Nucleotide-binding</keyword>
<reference evidence="18 19" key="1">
    <citation type="submission" date="2024-01" db="EMBL/GenBank/DDBJ databases">
        <authorList>
            <person name="Allen C."/>
            <person name="Tagirdzhanova G."/>
        </authorList>
    </citation>
    <scope>NUCLEOTIDE SEQUENCE [LARGE SCALE GENOMIC DNA]</scope>
    <source>
        <strain evidence="18 19">CBS 119000</strain>
    </source>
</reference>
<dbReference type="PROSITE" id="PS50846">
    <property type="entry name" value="HMA_2"/>
    <property type="match status" value="4"/>
</dbReference>
<evidence type="ECO:0000256" key="12">
    <source>
        <dbReference type="ARBA" id="ARBA00022989"/>
    </source>
</evidence>
<dbReference type="SUPFAM" id="SSF56784">
    <property type="entry name" value="HAD-like"/>
    <property type="match status" value="1"/>
</dbReference>
<evidence type="ECO:0000256" key="5">
    <source>
        <dbReference type="ARBA" id="ARBA00022723"/>
    </source>
</evidence>
<feature type="transmembrane region" description="Helical" evidence="15">
    <location>
        <begin position="1083"/>
        <end position="1103"/>
    </location>
</feature>
<protein>
    <submittedName>
        <fullName evidence="18">Cu(2+)-transporting P-type ATPase</fullName>
    </submittedName>
</protein>
<keyword evidence="13" id="KW-0406">Ion transport</keyword>
<keyword evidence="9 15" id="KW-0067">ATP-binding</keyword>
<dbReference type="SUPFAM" id="SSF81660">
    <property type="entry name" value="Metal cation-transporting ATPase, ATP-binding domain N"/>
    <property type="match status" value="1"/>
</dbReference>
<dbReference type="SFLD" id="SFLDS00003">
    <property type="entry name" value="Haloacid_Dehalogenase"/>
    <property type="match status" value="1"/>
</dbReference>
<dbReference type="SFLD" id="SFLDG00002">
    <property type="entry name" value="C1.7:_P-type_atpase_like"/>
    <property type="match status" value="1"/>
</dbReference>
<dbReference type="InterPro" id="IPR018303">
    <property type="entry name" value="ATPase_P-typ_P_site"/>
</dbReference>
<evidence type="ECO:0000313" key="18">
    <source>
        <dbReference type="EMBL" id="CAK7269100.1"/>
    </source>
</evidence>
<dbReference type="Gene3D" id="3.30.70.100">
    <property type="match status" value="4"/>
</dbReference>